<evidence type="ECO:0000256" key="1">
    <source>
        <dbReference type="SAM" id="Phobius"/>
    </source>
</evidence>
<proteinExistence type="predicted"/>
<dbReference type="NCBIfam" id="TIGR02532">
    <property type="entry name" value="IV_pilin_GFxxxE"/>
    <property type="match status" value="1"/>
</dbReference>
<comment type="caution">
    <text evidence="2">The sequence shown here is derived from an EMBL/GenBank/DDBJ whole genome shotgun (WGS) entry which is preliminary data.</text>
</comment>
<dbReference type="Pfam" id="PF16732">
    <property type="entry name" value="ComP_DUS"/>
    <property type="match status" value="1"/>
</dbReference>
<dbReference type="RefSeq" id="WP_161027855.1">
    <property type="nucleotide sequence ID" value="NZ_WWCJ01000022.1"/>
</dbReference>
<dbReference type="AlphaFoldDB" id="A0A6N9HMH8"/>
<accession>A0A6N9HMH8</accession>
<organism evidence="2 3">
    <name type="scientific">Pseudoduganella guangdongensis</name>
    <dbReference type="NCBI Taxonomy" id="2692179"/>
    <lineage>
        <taxon>Bacteria</taxon>
        <taxon>Pseudomonadati</taxon>
        <taxon>Pseudomonadota</taxon>
        <taxon>Betaproteobacteria</taxon>
        <taxon>Burkholderiales</taxon>
        <taxon>Oxalobacteraceae</taxon>
        <taxon>Telluria group</taxon>
        <taxon>Pseudoduganella</taxon>
    </lineage>
</organism>
<dbReference type="SUPFAM" id="SSF54523">
    <property type="entry name" value="Pili subunits"/>
    <property type="match status" value="1"/>
</dbReference>
<keyword evidence="1" id="KW-1133">Transmembrane helix</keyword>
<evidence type="ECO:0000313" key="2">
    <source>
        <dbReference type="EMBL" id="MYN04901.1"/>
    </source>
</evidence>
<keyword evidence="1" id="KW-0812">Transmembrane</keyword>
<dbReference type="InterPro" id="IPR031982">
    <property type="entry name" value="PilE-like"/>
</dbReference>
<dbReference type="InterPro" id="IPR012902">
    <property type="entry name" value="N_methyl_site"/>
</dbReference>
<name>A0A6N9HMH8_9BURK</name>
<dbReference type="Proteomes" id="UP000448575">
    <property type="component" value="Unassembled WGS sequence"/>
</dbReference>
<protein>
    <submittedName>
        <fullName evidence="2">Prepilin-type N-terminal cleavage/methylation domain-containing protein</fullName>
    </submittedName>
</protein>
<dbReference type="Pfam" id="PF07963">
    <property type="entry name" value="N_methyl"/>
    <property type="match status" value="1"/>
</dbReference>
<sequence length="141" mass="15064">MKRQQAGYTLMEVMVAVTIVGIITAVGLPIYSGYVKRGRLTEAFTGLGAGQTSAEQYWANNRTYAGFEGAASFPKNGKNFDFALSNASPSGYTLSATGKGMVQGFTYTIDQNGNRKTTAVPAGYTTNDSCWVDREGGRCTN</sequence>
<dbReference type="GO" id="GO:0043683">
    <property type="term" value="P:type IV pilus assembly"/>
    <property type="evidence" value="ECO:0007669"/>
    <property type="project" value="InterPro"/>
</dbReference>
<dbReference type="Gene3D" id="3.30.700.10">
    <property type="entry name" value="Glycoprotein, Type 4 Pilin"/>
    <property type="match status" value="1"/>
</dbReference>
<gene>
    <name evidence="2" type="ORF">GTP41_22655</name>
</gene>
<reference evidence="2 3" key="1">
    <citation type="submission" date="2019-12" db="EMBL/GenBank/DDBJ databases">
        <title>Novel species isolated from a subtropical stream in China.</title>
        <authorList>
            <person name="Lu H."/>
        </authorList>
    </citation>
    <scope>NUCLEOTIDE SEQUENCE [LARGE SCALE GENOMIC DNA]</scope>
    <source>
        <strain evidence="2 3">DS3</strain>
    </source>
</reference>
<keyword evidence="1" id="KW-0472">Membrane</keyword>
<keyword evidence="3" id="KW-1185">Reference proteome</keyword>
<dbReference type="EMBL" id="WWCJ01000022">
    <property type="protein sequence ID" value="MYN04901.1"/>
    <property type="molecule type" value="Genomic_DNA"/>
</dbReference>
<feature type="transmembrane region" description="Helical" evidence="1">
    <location>
        <begin position="6"/>
        <end position="31"/>
    </location>
</feature>
<evidence type="ECO:0000313" key="3">
    <source>
        <dbReference type="Proteomes" id="UP000448575"/>
    </source>
</evidence>
<dbReference type="InterPro" id="IPR045584">
    <property type="entry name" value="Pilin-like"/>
</dbReference>